<dbReference type="PROSITE" id="PS51257">
    <property type="entry name" value="PROKAR_LIPOPROTEIN"/>
    <property type="match status" value="1"/>
</dbReference>
<name>A0A2K3UYW1_9DEIO</name>
<evidence type="ECO:0000313" key="2">
    <source>
        <dbReference type="EMBL" id="PNY81718.1"/>
    </source>
</evidence>
<protein>
    <submittedName>
        <fullName evidence="2">Uncharacterized protein</fullName>
    </submittedName>
</protein>
<proteinExistence type="predicted"/>
<comment type="caution">
    <text evidence="2">The sequence shown here is derived from an EMBL/GenBank/DDBJ whole genome shotgun (WGS) entry which is preliminary data.</text>
</comment>
<evidence type="ECO:0000313" key="3">
    <source>
        <dbReference type="Proteomes" id="UP000236379"/>
    </source>
</evidence>
<feature type="region of interest" description="Disordered" evidence="1">
    <location>
        <begin position="35"/>
        <end position="63"/>
    </location>
</feature>
<dbReference type="AlphaFoldDB" id="A0A2K3UYW1"/>
<evidence type="ECO:0000256" key="1">
    <source>
        <dbReference type="SAM" id="MobiDB-lite"/>
    </source>
</evidence>
<dbReference type="RefSeq" id="WP_103312159.1">
    <property type="nucleotide sequence ID" value="NZ_PPPD01000001.1"/>
</dbReference>
<organism evidence="2 3">
    <name type="scientific">Deinococcus koreensis</name>
    <dbReference type="NCBI Taxonomy" id="2054903"/>
    <lineage>
        <taxon>Bacteria</taxon>
        <taxon>Thermotogati</taxon>
        <taxon>Deinococcota</taxon>
        <taxon>Deinococci</taxon>
        <taxon>Deinococcales</taxon>
        <taxon>Deinococcaceae</taxon>
        <taxon>Deinococcus</taxon>
    </lineage>
</organism>
<keyword evidence="3" id="KW-1185">Reference proteome</keyword>
<dbReference type="Proteomes" id="UP000236379">
    <property type="component" value="Unassembled WGS sequence"/>
</dbReference>
<accession>A0A2K3UYW1</accession>
<reference evidence="2 3" key="1">
    <citation type="submission" date="2018-01" db="EMBL/GenBank/DDBJ databases">
        <title>Deinococcus koreensis sp. nov., a radiation-resistant bacterium isolated from river water.</title>
        <authorList>
            <person name="Choi A."/>
        </authorList>
    </citation>
    <scope>NUCLEOTIDE SEQUENCE [LARGE SCALE GENOMIC DNA]</scope>
    <source>
        <strain evidence="2 3">SJW1-2</strain>
    </source>
</reference>
<gene>
    <name evidence="2" type="ORF">CVO96_10320</name>
</gene>
<sequence>MNRSRVIGLLLFVILLGCVAVIALDQLGMFGGPQTVSAPASNPATPNPLPGTPSTGDGYGDLK</sequence>
<dbReference type="EMBL" id="PPPD01000001">
    <property type="protein sequence ID" value="PNY81718.1"/>
    <property type="molecule type" value="Genomic_DNA"/>
</dbReference>